<dbReference type="EMBL" id="CH473980">
    <property type="protein sequence ID" value="EDM08677.1"/>
    <property type="molecule type" value="Genomic_DNA"/>
</dbReference>
<reference evidence="2" key="1">
    <citation type="submission" date="2005-09" db="EMBL/GenBank/DDBJ databases">
        <authorList>
            <person name="Mural R.J."/>
            <person name="Li P.W."/>
            <person name="Adams M.D."/>
            <person name="Amanatides P.G."/>
            <person name="Baden-Tillson H."/>
            <person name="Barnstead M."/>
            <person name="Chin S.H."/>
            <person name="Dew I."/>
            <person name="Evans C.A."/>
            <person name="Ferriera S."/>
            <person name="Flanigan M."/>
            <person name="Fosler C."/>
            <person name="Glodek A."/>
            <person name="Gu Z."/>
            <person name="Holt R.A."/>
            <person name="Jennings D."/>
            <person name="Kraft C.L."/>
            <person name="Lu F."/>
            <person name="Nguyen T."/>
            <person name="Nusskern D.R."/>
            <person name="Pfannkoch C.M."/>
            <person name="Sitter C."/>
            <person name="Sutton G.G."/>
            <person name="Venter J.C."/>
            <person name="Wang Z."/>
            <person name="Woodage T."/>
            <person name="Zheng X.H."/>
            <person name="Zhong F."/>
        </authorList>
    </citation>
    <scope>NUCLEOTIDE SEQUENCE [LARGE SCALE GENOMIC DNA]</scope>
    <source>
        <strain>BN</strain>
        <strain evidence="2">Sprague-Dawley</strain>
    </source>
</reference>
<evidence type="ECO:0000313" key="1">
    <source>
        <dbReference type="EMBL" id="EDM08677.1"/>
    </source>
</evidence>
<dbReference type="AlphaFoldDB" id="A6JCF0"/>
<dbReference type="Proteomes" id="UP000234681">
    <property type="component" value="Chromosome 1"/>
</dbReference>
<protein>
    <submittedName>
        <fullName evidence="1">RCG24857</fullName>
    </submittedName>
</protein>
<accession>A6JCF0</accession>
<sequence length="61" mass="6677">MCSGLKSLLSRTQVLGPCGSCNVLEHRSSAPKEDAGRLPERIRLEQLSGLLFWQLAHSSVL</sequence>
<organism evidence="1 2">
    <name type="scientific">Rattus norvegicus</name>
    <name type="common">Rat</name>
    <dbReference type="NCBI Taxonomy" id="10116"/>
    <lineage>
        <taxon>Eukaryota</taxon>
        <taxon>Metazoa</taxon>
        <taxon>Chordata</taxon>
        <taxon>Craniata</taxon>
        <taxon>Vertebrata</taxon>
        <taxon>Euteleostomi</taxon>
        <taxon>Mammalia</taxon>
        <taxon>Eutheria</taxon>
        <taxon>Euarchontoglires</taxon>
        <taxon>Glires</taxon>
        <taxon>Rodentia</taxon>
        <taxon>Myomorpha</taxon>
        <taxon>Muroidea</taxon>
        <taxon>Muridae</taxon>
        <taxon>Murinae</taxon>
        <taxon>Rattus</taxon>
    </lineage>
</organism>
<proteinExistence type="predicted"/>
<evidence type="ECO:0000313" key="2">
    <source>
        <dbReference type="Proteomes" id="UP000234681"/>
    </source>
</evidence>
<gene>
    <name evidence="1" type="ORF">rCG_24857</name>
</gene>
<name>A6JCF0_RAT</name>